<sequence>MNQSTTTHTSYNRSVIVGIFLVGAFVAILNQTLLIPAIPHIMEEFNIDVSKGQWLTTAFMLTNGILIPITAFLIEKFSSRALVLTALSIFTAGTILAAFATNFPVLLAARIVQAAGAGILMPLMQTIFLTIFPKEKRGQAMGMVGLVISFAPAIGPTLAGWIIDTFTWKYLFYIVLPIGIIDLILAFFLMKNVTQQRETRIDVLSVILSSFGFGGLLYGFSSVGSYGWTSAIVLVSLIVGAVSLFFFILRQSNLKRPMLEFGVFKFAIFSLTTFLGMLVFALLIGTETILPLYTQNVRGLSALDTGLILLPGALFMGFLSPLIGRIFDKVGGKGLALGGFAILTVTSLPFMMLSLDSSITLITVAYTVRLIGVGMIMMPLTTAGINSLPPHLIPHGTAMNNTMRQMGGSIGTAVLVSIMSSSAANAELANPMKSAVHGMNTAFIVSGLIAVVGLVLAFFLKEKRENKVMKQELPSSSSS</sequence>
<feature type="transmembrane region" description="Helical" evidence="7">
    <location>
        <begin position="12"/>
        <end position="34"/>
    </location>
</feature>
<dbReference type="GO" id="GO:0022857">
    <property type="term" value="F:transmembrane transporter activity"/>
    <property type="evidence" value="ECO:0007669"/>
    <property type="project" value="InterPro"/>
</dbReference>
<feature type="transmembrane region" description="Helical" evidence="7">
    <location>
        <begin position="359"/>
        <end position="385"/>
    </location>
</feature>
<comment type="caution">
    <text evidence="9">The sequence shown here is derived from an EMBL/GenBank/DDBJ whole genome shotgun (WGS) entry which is preliminary data.</text>
</comment>
<feature type="transmembrane region" description="Helical" evidence="7">
    <location>
        <begin position="170"/>
        <end position="189"/>
    </location>
</feature>
<dbReference type="GO" id="GO:0005886">
    <property type="term" value="C:plasma membrane"/>
    <property type="evidence" value="ECO:0007669"/>
    <property type="project" value="UniProtKB-SubCell"/>
</dbReference>
<dbReference type="CDD" id="cd17503">
    <property type="entry name" value="MFS_LmrB_MDR_like"/>
    <property type="match status" value="1"/>
</dbReference>
<feature type="transmembrane region" description="Helical" evidence="7">
    <location>
        <begin position="305"/>
        <end position="323"/>
    </location>
</feature>
<evidence type="ECO:0000256" key="2">
    <source>
        <dbReference type="ARBA" id="ARBA00022448"/>
    </source>
</evidence>
<keyword evidence="6 7" id="KW-0472">Membrane</keyword>
<feature type="domain" description="Major facilitator superfamily (MFS) profile" evidence="8">
    <location>
        <begin position="16"/>
        <end position="465"/>
    </location>
</feature>
<accession>A0A2A5J130</accession>
<dbReference type="InterPro" id="IPR011701">
    <property type="entry name" value="MFS"/>
</dbReference>
<keyword evidence="2" id="KW-0813">Transport</keyword>
<evidence type="ECO:0000313" key="9">
    <source>
        <dbReference type="EMBL" id="PCK23072.1"/>
    </source>
</evidence>
<evidence type="ECO:0000256" key="1">
    <source>
        <dbReference type="ARBA" id="ARBA00004651"/>
    </source>
</evidence>
<evidence type="ECO:0000256" key="3">
    <source>
        <dbReference type="ARBA" id="ARBA00022475"/>
    </source>
</evidence>
<feature type="transmembrane region" description="Helical" evidence="7">
    <location>
        <begin position="438"/>
        <end position="460"/>
    </location>
</feature>
<feature type="transmembrane region" description="Helical" evidence="7">
    <location>
        <begin position="144"/>
        <end position="164"/>
    </location>
</feature>
<dbReference type="Pfam" id="PF07690">
    <property type="entry name" value="MFS_1"/>
    <property type="match status" value="2"/>
</dbReference>
<dbReference type="NCBIfam" id="TIGR00711">
    <property type="entry name" value="efflux_EmrB"/>
    <property type="match status" value="1"/>
</dbReference>
<dbReference type="PROSITE" id="PS50850">
    <property type="entry name" value="MFS"/>
    <property type="match status" value="1"/>
</dbReference>
<dbReference type="PANTHER" id="PTHR42718">
    <property type="entry name" value="MAJOR FACILITATOR SUPERFAMILY MULTIDRUG TRANSPORTER MFSC"/>
    <property type="match status" value="1"/>
</dbReference>
<feature type="transmembrane region" description="Helical" evidence="7">
    <location>
        <begin position="261"/>
        <end position="285"/>
    </location>
</feature>
<dbReference type="Gene3D" id="1.20.1720.10">
    <property type="entry name" value="Multidrug resistance protein D"/>
    <property type="match status" value="1"/>
</dbReference>
<dbReference type="AlphaFoldDB" id="A0A2A5J130"/>
<dbReference type="PANTHER" id="PTHR42718:SF24">
    <property type="entry name" value="MAJOR FACILITATOR SUPERFAMILY (MFS) PROFILE DOMAIN-CONTAINING PROTEIN"/>
    <property type="match status" value="1"/>
</dbReference>
<dbReference type="Gene3D" id="1.20.1250.20">
    <property type="entry name" value="MFS general substrate transporter like domains"/>
    <property type="match status" value="1"/>
</dbReference>
<evidence type="ECO:0000313" key="10">
    <source>
        <dbReference type="Proteomes" id="UP000228754"/>
    </source>
</evidence>
<evidence type="ECO:0000256" key="4">
    <source>
        <dbReference type="ARBA" id="ARBA00022692"/>
    </source>
</evidence>
<dbReference type="OrthoDB" id="9816041at2"/>
<feature type="transmembrane region" description="Helical" evidence="7">
    <location>
        <begin position="81"/>
        <end position="99"/>
    </location>
</feature>
<keyword evidence="5 7" id="KW-1133">Transmembrane helix</keyword>
<evidence type="ECO:0000256" key="7">
    <source>
        <dbReference type="SAM" id="Phobius"/>
    </source>
</evidence>
<feature type="transmembrane region" description="Helical" evidence="7">
    <location>
        <begin position="406"/>
        <end position="426"/>
    </location>
</feature>
<keyword evidence="4 7" id="KW-0812">Transmembrane</keyword>
<dbReference type="Proteomes" id="UP000228754">
    <property type="component" value="Unassembled WGS sequence"/>
</dbReference>
<dbReference type="InterPro" id="IPR020846">
    <property type="entry name" value="MFS_dom"/>
</dbReference>
<protein>
    <submittedName>
        <fullName evidence="9">MFS transporter</fullName>
    </submittedName>
</protein>
<evidence type="ECO:0000256" key="5">
    <source>
        <dbReference type="ARBA" id="ARBA00022989"/>
    </source>
</evidence>
<gene>
    <name evidence="9" type="ORF">CEY02_02010</name>
</gene>
<feature type="transmembrane region" description="Helical" evidence="7">
    <location>
        <begin position="335"/>
        <end position="353"/>
    </location>
</feature>
<evidence type="ECO:0000259" key="8">
    <source>
        <dbReference type="PROSITE" id="PS50850"/>
    </source>
</evidence>
<feature type="transmembrane region" description="Helical" evidence="7">
    <location>
        <begin position="226"/>
        <end position="249"/>
    </location>
</feature>
<dbReference type="EMBL" id="NKHG01000013">
    <property type="protein sequence ID" value="PCK23072.1"/>
    <property type="molecule type" value="Genomic_DNA"/>
</dbReference>
<name>A0A2A5J130_BACPU</name>
<keyword evidence="3" id="KW-1003">Cell membrane</keyword>
<dbReference type="InterPro" id="IPR004638">
    <property type="entry name" value="EmrB-like"/>
</dbReference>
<reference evidence="9 10" key="1">
    <citation type="submission" date="2017-06" db="EMBL/GenBank/DDBJ databases">
        <title>Draft Genome Sequence of Bacillus sp Strain 36R Isolated from saline sediment at Atanasia, Sonora, Mexico.</title>
        <authorList>
            <person name="Sanchez Diaz R."/>
            <person name="Quiroz Macias M.E."/>
            <person name="Ibarra Gamez J.C."/>
            <person name="Enciso Ibarra J."/>
            <person name="Gomez Gil B."/>
            <person name="Galaviz Silva L."/>
        </authorList>
    </citation>
    <scope>NUCLEOTIDE SEQUENCE [LARGE SCALE GENOMIC DNA]</scope>
    <source>
        <strain evidence="9 10">36R_ATNSAL</strain>
    </source>
</reference>
<comment type="subcellular location">
    <subcellularLocation>
        <location evidence="1">Cell membrane</location>
        <topology evidence="1">Multi-pass membrane protein</topology>
    </subcellularLocation>
</comment>
<dbReference type="SUPFAM" id="SSF103473">
    <property type="entry name" value="MFS general substrate transporter"/>
    <property type="match status" value="1"/>
</dbReference>
<feature type="transmembrane region" description="Helical" evidence="7">
    <location>
        <begin position="111"/>
        <end position="132"/>
    </location>
</feature>
<evidence type="ECO:0000256" key="6">
    <source>
        <dbReference type="ARBA" id="ARBA00023136"/>
    </source>
</evidence>
<feature type="transmembrane region" description="Helical" evidence="7">
    <location>
        <begin position="54"/>
        <end position="74"/>
    </location>
</feature>
<proteinExistence type="predicted"/>
<dbReference type="InterPro" id="IPR036259">
    <property type="entry name" value="MFS_trans_sf"/>
</dbReference>
<feature type="transmembrane region" description="Helical" evidence="7">
    <location>
        <begin position="201"/>
        <end position="220"/>
    </location>
</feature>
<dbReference type="PRINTS" id="PR01036">
    <property type="entry name" value="TCRTETB"/>
</dbReference>
<organism evidence="9 10">
    <name type="scientific">Bacillus pumilus</name>
    <name type="common">Bacillus mesentericus</name>
    <dbReference type="NCBI Taxonomy" id="1408"/>
    <lineage>
        <taxon>Bacteria</taxon>
        <taxon>Bacillati</taxon>
        <taxon>Bacillota</taxon>
        <taxon>Bacilli</taxon>
        <taxon>Bacillales</taxon>
        <taxon>Bacillaceae</taxon>
        <taxon>Bacillus</taxon>
    </lineage>
</organism>